<comment type="caution">
    <text evidence="1">The sequence shown here is derived from an EMBL/GenBank/DDBJ whole genome shotgun (WGS) entry which is preliminary data.</text>
</comment>
<evidence type="ECO:0000313" key="1">
    <source>
        <dbReference type="EMBL" id="MBL6079647.1"/>
    </source>
</evidence>
<keyword evidence="2" id="KW-1185">Reference proteome</keyword>
<accession>A0ABS1U4Q6</accession>
<proteinExistence type="predicted"/>
<dbReference type="Pfam" id="PF06564">
    <property type="entry name" value="CBP_BcsQ"/>
    <property type="match status" value="1"/>
</dbReference>
<organism evidence="1 2">
    <name type="scientific">Belnapia arida</name>
    <dbReference type="NCBI Taxonomy" id="2804533"/>
    <lineage>
        <taxon>Bacteria</taxon>
        <taxon>Pseudomonadati</taxon>
        <taxon>Pseudomonadota</taxon>
        <taxon>Alphaproteobacteria</taxon>
        <taxon>Acetobacterales</taxon>
        <taxon>Roseomonadaceae</taxon>
        <taxon>Belnapia</taxon>
    </lineage>
</organism>
<dbReference type="PANTHER" id="PTHR13696">
    <property type="entry name" value="P-LOOP CONTAINING NUCLEOSIDE TRIPHOSPHATE HYDROLASE"/>
    <property type="match status" value="1"/>
</dbReference>
<reference evidence="1 2" key="1">
    <citation type="submission" date="2021-01" db="EMBL/GenBank/DDBJ databases">
        <title>Belnapia mucosa sp. nov. and Belnapia arida sp. nov., isolated from the Tabernas Desert (Almeria, Spain).</title>
        <authorList>
            <person name="Molina-Menor E."/>
            <person name="Vidal-Verdu A."/>
            <person name="Calonge A."/>
            <person name="Satari L."/>
            <person name="Pereto J."/>
            <person name="Porcar M."/>
        </authorList>
    </citation>
    <scope>NUCLEOTIDE SEQUENCE [LARGE SCALE GENOMIC DNA]</scope>
    <source>
        <strain evidence="1 2">T18</strain>
    </source>
</reference>
<dbReference type="InterPro" id="IPR017746">
    <property type="entry name" value="Cellulose_synthase_operon_BcsQ"/>
</dbReference>
<gene>
    <name evidence="1" type="ORF">JMJ56_16635</name>
</gene>
<protein>
    <submittedName>
        <fullName evidence="1">AAA family ATPase</fullName>
    </submittedName>
</protein>
<name>A0ABS1U4Q6_9PROT</name>
<dbReference type="PANTHER" id="PTHR13696:SF99">
    <property type="entry name" value="COBYRINIC ACID AC-DIAMIDE SYNTHASE"/>
    <property type="match status" value="1"/>
</dbReference>
<dbReference type="EMBL" id="JAETWB010000007">
    <property type="protein sequence ID" value="MBL6079647.1"/>
    <property type="molecule type" value="Genomic_DNA"/>
</dbReference>
<dbReference type="InterPro" id="IPR027417">
    <property type="entry name" value="P-loop_NTPase"/>
</dbReference>
<dbReference type="Gene3D" id="3.40.50.300">
    <property type="entry name" value="P-loop containing nucleotide triphosphate hydrolases"/>
    <property type="match status" value="1"/>
</dbReference>
<dbReference type="RefSeq" id="WP_202832884.1">
    <property type="nucleotide sequence ID" value="NZ_JAETWB010000007.1"/>
</dbReference>
<dbReference type="InterPro" id="IPR050678">
    <property type="entry name" value="DNA_Partitioning_ATPase"/>
</dbReference>
<evidence type="ECO:0000313" key="2">
    <source>
        <dbReference type="Proteomes" id="UP000660885"/>
    </source>
</evidence>
<sequence length="275" mass="28768">MPLIAFASPKGGVGKTTLAAHVAALLAQRGHRVLALDLDPQNALRLQFGLPMRDEAGFLGEIEHRPLWRQAAVESGYGVRVLPYGMVDPLTALETTQALHAEPELLAGPVREMLADPDQVIIVDSPPGPTPAMGAILPLVDLLVVVLLADAASAAQIPVVASNRWLGRGRLAARAGDKAVVVLNQVDLDAPLGSAVFDGAAEALGTRLVGAVCRDEAVAEALADKRMLLDPRDGPAAEDLRAVADAIAARLRLAPPGSQAKRRGSFSALSDWGLR</sequence>
<dbReference type="SUPFAM" id="SSF52540">
    <property type="entry name" value="P-loop containing nucleoside triphosphate hydrolases"/>
    <property type="match status" value="1"/>
</dbReference>
<dbReference type="Proteomes" id="UP000660885">
    <property type="component" value="Unassembled WGS sequence"/>
</dbReference>